<proteinExistence type="inferred from homology"/>
<comment type="similarity">
    <text evidence="2">Belongs to the UPF0382 family.</text>
</comment>
<evidence type="ECO:0000313" key="8">
    <source>
        <dbReference type="Proteomes" id="UP000509429"/>
    </source>
</evidence>
<dbReference type="RefSeq" id="WP_174605544.1">
    <property type="nucleotide sequence ID" value="NZ_CP054490.1"/>
</dbReference>
<gene>
    <name evidence="7" type="ORF">HUE58_02820</name>
</gene>
<keyword evidence="4 6" id="KW-1133">Transmembrane helix</keyword>
<feature type="transmembrane region" description="Helical" evidence="6">
    <location>
        <begin position="96"/>
        <end position="122"/>
    </location>
</feature>
<keyword evidence="8" id="KW-1185">Reference proteome</keyword>
<evidence type="ECO:0000256" key="3">
    <source>
        <dbReference type="ARBA" id="ARBA00022692"/>
    </source>
</evidence>
<evidence type="ECO:0000256" key="5">
    <source>
        <dbReference type="ARBA" id="ARBA00023136"/>
    </source>
</evidence>
<evidence type="ECO:0000256" key="4">
    <source>
        <dbReference type="ARBA" id="ARBA00022989"/>
    </source>
</evidence>
<protein>
    <submittedName>
        <fullName evidence="7">DUF423 domain-containing protein</fullName>
    </submittedName>
</protein>
<sequence>MNFFWIFIALSGVLAVIMGAMSAHVLKDIMQAEDITRIHTAATYQMYHTLMIAILATCSQRISFRSIDQSIWLFIVGIVLFSGSLYLYTLTKLHGFVFVTPVGGVLLMLGWLSVTRLAFVFVKPK</sequence>
<dbReference type="GO" id="GO:0005886">
    <property type="term" value="C:plasma membrane"/>
    <property type="evidence" value="ECO:0007669"/>
    <property type="project" value="TreeGrafter"/>
</dbReference>
<name>A0A6N0HP94_9GAMM</name>
<evidence type="ECO:0000313" key="7">
    <source>
        <dbReference type="EMBL" id="QKQ24105.1"/>
    </source>
</evidence>
<dbReference type="EMBL" id="CP054490">
    <property type="protein sequence ID" value="QKQ24105.1"/>
    <property type="molecule type" value="Genomic_DNA"/>
</dbReference>
<dbReference type="Pfam" id="PF04241">
    <property type="entry name" value="DUF423"/>
    <property type="match status" value="1"/>
</dbReference>
<evidence type="ECO:0000256" key="1">
    <source>
        <dbReference type="ARBA" id="ARBA00004141"/>
    </source>
</evidence>
<reference evidence="7 8" key="1">
    <citation type="submission" date="2020-05" db="EMBL/GenBank/DDBJ databases">
        <title>Horizontal transmission and recombination maintain forever young bacterial symbiont genomes.</title>
        <authorList>
            <person name="Russell S.L."/>
            <person name="Pepper-Tunick E."/>
            <person name="Svedberg J."/>
            <person name="Byrne A."/>
            <person name="Ruelas Castillo J."/>
            <person name="Vollmers C."/>
            <person name="Beinart R.A."/>
            <person name="Corbett-Detig R."/>
        </authorList>
    </citation>
    <scope>NUCLEOTIDE SEQUENCE [LARGE SCALE GENOMIC DNA]</scope>
    <source>
        <strain evidence="7">JDF_Ridge</strain>
    </source>
</reference>
<evidence type="ECO:0000256" key="2">
    <source>
        <dbReference type="ARBA" id="ARBA00009694"/>
    </source>
</evidence>
<feature type="transmembrane region" description="Helical" evidence="6">
    <location>
        <begin position="71"/>
        <end position="90"/>
    </location>
</feature>
<evidence type="ECO:0000256" key="6">
    <source>
        <dbReference type="SAM" id="Phobius"/>
    </source>
</evidence>
<dbReference type="InterPro" id="IPR006696">
    <property type="entry name" value="DUF423"/>
</dbReference>
<dbReference type="KEGG" id="reo:HUE58_02820"/>
<dbReference type="AlphaFoldDB" id="A0A6N0HP94"/>
<dbReference type="PANTHER" id="PTHR43461">
    <property type="entry name" value="TRANSMEMBRANE PROTEIN 256"/>
    <property type="match status" value="1"/>
</dbReference>
<dbReference type="Proteomes" id="UP000509429">
    <property type="component" value="Chromosome"/>
</dbReference>
<dbReference type="PANTHER" id="PTHR43461:SF1">
    <property type="entry name" value="TRANSMEMBRANE PROTEIN 256"/>
    <property type="match status" value="1"/>
</dbReference>
<accession>A0A6N0HP94</accession>
<keyword evidence="3 6" id="KW-0812">Transmembrane</keyword>
<keyword evidence="5 6" id="KW-0472">Membrane</keyword>
<organism evidence="7 8">
    <name type="scientific">Candidatus Ruthia endofausta</name>
    <dbReference type="NCBI Taxonomy" id="2738852"/>
    <lineage>
        <taxon>Bacteria</taxon>
        <taxon>Pseudomonadati</taxon>
        <taxon>Pseudomonadota</taxon>
        <taxon>Gammaproteobacteria</taxon>
        <taxon>Candidatus Pseudothioglobaceae</taxon>
        <taxon>Candidatus Ruthturnera</taxon>
    </lineage>
</organism>
<comment type="subcellular location">
    <subcellularLocation>
        <location evidence="1">Membrane</location>
        <topology evidence="1">Multi-pass membrane protein</topology>
    </subcellularLocation>
</comment>